<dbReference type="PANTHER" id="PTHR30024">
    <property type="entry name" value="ALIPHATIC SULFONATES-BINDING PROTEIN-RELATED"/>
    <property type="match status" value="1"/>
</dbReference>
<dbReference type="PANTHER" id="PTHR30024:SF47">
    <property type="entry name" value="TAURINE-BINDING PERIPLASMIC PROTEIN"/>
    <property type="match status" value="1"/>
</dbReference>
<sequence length="337" mass="37004">MKARIISALFLTGVILLSSITFPIAGKAEESSIVQTPDLSNHHIYSNYKFSKEGNVINIGVQPIYLPTGFISEAMKHDPVLQKALLELGVEVRFYAFLKGDDVNFFIRRGDLDAGISGDMPVITAAATMDVIIPVLIQQGFTSIIANRPMLISELRGRNIGYAFGSNAHYALLRSLASDGLNETNVNLVPMEVTQMPEALHAGKVDAFSAWEPTAAITLIKYPESVAIHRYLSSGYMYFTKIILEDHPEVVSQIVASEIRAIQWVQDDIQNLLQASEWAIQAGESLTGRSVDLSVEENASLAKRDILGLSSAPIIPRCDLETNGLLYMEFEFLKALG</sequence>
<dbReference type="AlphaFoldDB" id="A0A0F9HKF3"/>
<feature type="domain" description="SsuA/THI5-like" evidence="4">
    <location>
        <begin position="89"/>
        <end position="266"/>
    </location>
</feature>
<proteinExistence type="inferred from homology"/>
<organism evidence="5">
    <name type="scientific">marine sediment metagenome</name>
    <dbReference type="NCBI Taxonomy" id="412755"/>
    <lineage>
        <taxon>unclassified sequences</taxon>
        <taxon>metagenomes</taxon>
        <taxon>ecological metagenomes</taxon>
    </lineage>
</organism>
<evidence type="ECO:0000256" key="2">
    <source>
        <dbReference type="ARBA" id="ARBA00010742"/>
    </source>
</evidence>
<evidence type="ECO:0000256" key="1">
    <source>
        <dbReference type="ARBA" id="ARBA00004418"/>
    </source>
</evidence>
<comment type="similarity">
    <text evidence="2">Belongs to the bacterial solute-binding protein SsuA/TauA family.</text>
</comment>
<keyword evidence="3" id="KW-0732">Signal</keyword>
<dbReference type="GO" id="GO:0042597">
    <property type="term" value="C:periplasmic space"/>
    <property type="evidence" value="ECO:0007669"/>
    <property type="project" value="UniProtKB-SubCell"/>
</dbReference>
<dbReference type="SUPFAM" id="SSF53850">
    <property type="entry name" value="Periplasmic binding protein-like II"/>
    <property type="match status" value="1"/>
</dbReference>
<dbReference type="Gene3D" id="3.40.190.10">
    <property type="entry name" value="Periplasmic binding protein-like II"/>
    <property type="match status" value="2"/>
</dbReference>
<dbReference type="Pfam" id="PF09084">
    <property type="entry name" value="NMT1"/>
    <property type="match status" value="1"/>
</dbReference>
<evidence type="ECO:0000313" key="5">
    <source>
        <dbReference type="EMBL" id="KKM03677.1"/>
    </source>
</evidence>
<accession>A0A0F9HKF3</accession>
<dbReference type="EMBL" id="LAZR01016629">
    <property type="protein sequence ID" value="KKM03677.1"/>
    <property type="molecule type" value="Genomic_DNA"/>
</dbReference>
<protein>
    <recommendedName>
        <fullName evidence="4">SsuA/THI5-like domain-containing protein</fullName>
    </recommendedName>
</protein>
<comment type="caution">
    <text evidence="5">The sequence shown here is derived from an EMBL/GenBank/DDBJ whole genome shotgun (WGS) entry which is preliminary data.</text>
</comment>
<feature type="non-terminal residue" evidence="5">
    <location>
        <position position="337"/>
    </location>
</feature>
<name>A0A0F9HKF3_9ZZZZ</name>
<dbReference type="InterPro" id="IPR015168">
    <property type="entry name" value="SsuA/THI5"/>
</dbReference>
<evidence type="ECO:0000256" key="3">
    <source>
        <dbReference type="ARBA" id="ARBA00022729"/>
    </source>
</evidence>
<comment type="subcellular location">
    <subcellularLocation>
        <location evidence="1">Periplasm</location>
    </subcellularLocation>
</comment>
<gene>
    <name evidence="5" type="ORF">LCGC14_1772030</name>
</gene>
<dbReference type="GO" id="GO:0042918">
    <property type="term" value="P:alkanesulfonate transmembrane transport"/>
    <property type="evidence" value="ECO:0007669"/>
    <property type="project" value="TreeGrafter"/>
</dbReference>
<evidence type="ECO:0000259" key="4">
    <source>
        <dbReference type="Pfam" id="PF09084"/>
    </source>
</evidence>
<reference evidence="5" key="1">
    <citation type="journal article" date="2015" name="Nature">
        <title>Complex archaea that bridge the gap between prokaryotes and eukaryotes.</title>
        <authorList>
            <person name="Spang A."/>
            <person name="Saw J.H."/>
            <person name="Jorgensen S.L."/>
            <person name="Zaremba-Niedzwiedzka K."/>
            <person name="Martijn J."/>
            <person name="Lind A.E."/>
            <person name="van Eijk R."/>
            <person name="Schleper C."/>
            <person name="Guy L."/>
            <person name="Ettema T.J."/>
        </authorList>
    </citation>
    <scope>NUCLEOTIDE SEQUENCE</scope>
</reference>